<protein>
    <submittedName>
        <fullName evidence="2">Uncharacterized protein</fullName>
    </submittedName>
</protein>
<keyword evidence="3" id="KW-1185">Reference proteome</keyword>
<proteinExistence type="predicted"/>
<reference evidence="2" key="1">
    <citation type="submission" date="2020-04" db="EMBL/GenBank/DDBJ databases">
        <authorList>
            <person name="Alioto T."/>
            <person name="Alioto T."/>
            <person name="Gomez Garrido J."/>
        </authorList>
    </citation>
    <scope>NUCLEOTIDE SEQUENCE</scope>
    <source>
        <strain evidence="2">A484AB</strain>
    </source>
</reference>
<sequence length="113" mass="12723">MGESLVRTLEEKDKSIETTSRREIIDIKNNTDIDKESDAPNCSSAKDHNKNTHVIKETISNELKQREKQPKSNNTDHCAKTNEKKALANVADGEGQAISSFGAVDRKYCKYRL</sequence>
<evidence type="ECO:0000313" key="2">
    <source>
        <dbReference type="EMBL" id="CAB3981954.1"/>
    </source>
</evidence>
<comment type="caution">
    <text evidence="2">The sequence shown here is derived from an EMBL/GenBank/DDBJ whole genome shotgun (WGS) entry which is preliminary data.</text>
</comment>
<dbReference type="AlphaFoldDB" id="A0A7D9DD84"/>
<name>A0A7D9DD84_PARCT</name>
<gene>
    <name evidence="2" type="ORF">PACLA_8A057922</name>
</gene>
<evidence type="ECO:0000256" key="1">
    <source>
        <dbReference type="SAM" id="MobiDB-lite"/>
    </source>
</evidence>
<evidence type="ECO:0000313" key="3">
    <source>
        <dbReference type="Proteomes" id="UP001152795"/>
    </source>
</evidence>
<dbReference type="EMBL" id="CACRXK020000448">
    <property type="protein sequence ID" value="CAB3981954.1"/>
    <property type="molecule type" value="Genomic_DNA"/>
</dbReference>
<dbReference type="Proteomes" id="UP001152795">
    <property type="component" value="Unassembled WGS sequence"/>
</dbReference>
<feature type="region of interest" description="Disordered" evidence="1">
    <location>
        <begin position="31"/>
        <end position="82"/>
    </location>
</feature>
<feature type="compositionally biased region" description="Basic and acidic residues" evidence="1">
    <location>
        <begin position="45"/>
        <end position="56"/>
    </location>
</feature>
<accession>A0A7D9DD84</accession>
<organism evidence="2 3">
    <name type="scientific">Paramuricea clavata</name>
    <name type="common">Red gorgonian</name>
    <name type="synonym">Violescent sea-whip</name>
    <dbReference type="NCBI Taxonomy" id="317549"/>
    <lineage>
        <taxon>Eukaryota</taxon>
        <taxon>Metazoa</taxon>
        <taxon>Cnidaria</taxon>
        <taxon>Anthozoa</taxon>
        <taxon>Octocorallia</taxon>
        <taxon>Malacalcyonacea</taxon>
        <taxon>Plexauridae</taxon>
        <taxon>Paramuricea</taxon>
    </lineage>
</organism>